<feature type="domain" description="CCHC-type" evidence="3">
    <location>
        <begin position="220"/>
        <end position="234"/>
    </location>
</feature>
<evidence type="ECO:0000256" key="1">
    <source>
        <dbReference type="PROSITE-ProRule" id="PRU00047"/>
    </source>
</evidence>
<organism evidence="4 5">
    <name type="scientific">Rhipicephalus microplus</name>
    <name type="common">Cattle tick</name>
    <name type="synonym">Boophilus microplus</name>
    <dbReference type="NCBI Taxonomy" id="6941"/>
    <lineage>
        <taxon>Eukaryota</taxon>
        <taxon>Metazoa</taxon>
        <taxon>Ecdysozoa</taxon>
        <taxon>Arthropoda</taxon>
        <taxon>Chelicerata</taxon>
        <taxon>Arachnida</taxon>
        <taxon>Acari</taxon>
        <taxon>Parasitiformes</taxon>
        <taxon>Ixodida</taxon>
        <taxon>Ixodoidea</taxon>
        <taxon>Ixodidae</taxon>
        <taxon>Rhipicephalinae</taxon>
        <taxon>Rhipicephalus</taxon>
        <taxon>Boophilus</taxon>
    </lineage>
</organism>
<keyword evidence="1" id="KW-0479">Metal-binding</keyword>
<dbReference type="InterPro" id="IPR001878">
    <property type="entry name" value="Znf_CCHC"/>
</dbReference>
<proteinExistence type="predicted"/>
<reference evidence="4" key="1">
    <citation type="journal article" date="2020" name="Cell">
        <title>Large-Scale Comparative Analyses of Tick Genomes Elucidate Their Genetic Diversity and Vector Capacities.</title>
        <authorList>
            <consortium name="Tick Genome and Microbiome Consortium (TIGMIC)"/>
            <person name="Jia N."/>
            <person name="Wang J."/>
            <person name="Shi W."/>
            <person name="Du L."/>
            <person name="Sun Y."/>
            <person name="Zhan W."/>
            <person name="Jiang J.F."/>
            <person name="Wang Q."/>
            <person name="Zhang B."/>
            <person name="Ji P."/>
            <person name="Bell-Sakyi L."/>
            <person name="Cui X.M."/>
            <person name="Yuan T.T."/>
            <person name="Jiang B.G."/>
            <person name="Yang W.F."/>
            <person name="Lam T.T."/>
            <person name="Chang Q.C."/>
            <person name="Ding S.J."/>
            <person name="Wang X.J."/>
            <person name="Zhu J.G."/>
            <person name="Ruan X.D."/>
            <person name="Zhao L."/>
            <person name="Wei J.T."/>
            <person name="Ye R.Z."/>
            <person name="Que T.C."/>
            <person name="Du C.H."/>
            <person name="Zhou Y.H."/>
            <person name="Cheng J.X."/>
            <person name="Dai P.F."/>
            <person name="Guo W.B."/>
            <person name="Han X.H."/>
            <person name="Huang E.J."/>
            <person name="Li L.F."/>
            <person name="Wei W."/>
            <person name="Gao Y.C."/>
            <person name="Liu J.Z."/>
            <person name="Shao H.Z."/>
            <person name="Wang X."/>
            <person name="Wang C.C."/>
            <person name="Yang T.C."/>
            <person name="Huo Q.B."/>
            <person name="Li W."/>
            <person name="Chen H.Y."/>
            <person name="Chen S.E."/>
            <person name="Zhou L.G."/>
            <person name="Ni X.B."/>
            <person name="Tian J.H."/>
            <person name="Sheng Y."/>
            <person name="Liu T."/>
            <person name="Pan Y.S."/>
            <person name="Xia L.Y."/>
            <person name="Li J."/>
            <person name="Zhao F."/>
            <person name="Cao W.C."/>
        </authorList>
    </citation>
    <scope>NUCLEOTIDE SEQUENCE</scope>
    <source>
        <strain evidence="4">Rmic-2018</strain>
    </source>
</reference>
<dbReference type="GO" id="GO:0008270">
    <property type="term" value="F:zinc ion binding"/>
    <property type="evidence" value="ECO:0007669"/>
    <property type="project" value="UniProtKB-KW"/>
</dbReference>
<reference evidence="4" key="2">
    <citation type="submission" date="2021-09" db="EMBL/GenBank/DDBJ databases">
        <authorList>
            <person name="Jia N."/>
            <person name="Wang J."/>
            <person name="Shi W."/>
            <person name="Du L."/>
            <person name="Sun Y."/>
            <person name="Zhan W."/>
            <person name="Jiang J."/>
            <person name="Wang Q."/>
            <person name="Zhang B."/>
            <person name="Ji P."/>
            <person name="Sakyi L.B."/>
            <person name="Cui X."/>
            <person name="Yuan T."/>
            <person name="Jiang B."/>
            <person name="Yang W."/>
            <person name="Lam T.T.-Y."/>
            <person name="Chang Q."/>
            <person name="Ding S."/>
            <person name="Wang X."/>
            <person name="Zhu J."/>
            <person name="Ruan X."/>
            <person name="Zhao L."/>
            <person name="Wei J."/>
            <person name="Que T."/>
            <person name="Du C."/>
            <person name="Cheng J."/>
            <person name="Dai P."/>
            <person name="Han X."/>
            <person name="Huang E."/>
            <person name="Gao Y."/>
            <person name="Liu J."/>
            <person name="Shao H."/>
            <person name="Ye R."/>
            <person name="Li L."/>
            <person name="Wei W."/>
            <person name="Wang X."/>
            <person name="Wang C."/>
            <person name="Huo Q."/>
            <person name="Li W."/>
            <person name="Guo W."/>
            <person name="Chen H."/>
            <person name="Chen S."/>
            <person name="Zhou L."/>
            <person name="Zhou L."/>
            <person name="Ni X."/>
            <person name="Tian J."/>
            <person name="Zhou Y."/>
            <person name="Sheng Y."/>
            <person name="Liu T."/>
            <person name="Pan Y."/>
            <person name="Xia L."/>
            <person name="Li J."/>
            <person name="Zhao F."/>
            <person name="Cao W."/>
        </authorList>
    </citation>
    <scope>NUCLEOTIDE SEQUENCE</scope>
    <source>
        <strain evidence="4">Rmic-2018</strain>
        <tissue evidence="4">Larvae</tissue>
    </source>
</reference>
<feature type="compositionally biased region" description="Polar residues" evidence="2">
    <location>
        <begin position="318"/>
        <end position="359"/>
    </location>
</feature>
<keyword evidence="1" id="KW-0863">Zinc-finger</keyword>
<dbReference type="GO" id="GO:0003676">
    <property type="term" value="F:nucleic acid binding"/>
    <property type="evidence" value="ECO:0007669"/>
    <property type="project" value="InterPro"/>
</dbReference>
<dbReference type="AlphaFoldDB" id="A0A9J6DJD2"/>
<sequence>MSMQVVVDGKDVSLEELQFPGCATAVNRWKVKTVPDATGEATRAKGEATRAKPAVATVLQPRQLPTNVKKQVIAAPTMPKLPKDHLRAANLGEEEIAEDVVCPNVMQNIEVVSTATENARTYASLSSVGLGSVEYEVNAYMVATDGTCKGVIRGVDLDIDPVKLQALIVHDRNSTALKAKQSKNSKAVAILFHGLKVPNHVICGASMFRRTLFRRQTNVCYTCGKVGHCADVCPTPDEVKCRGCGKKSPSERHECKLMCKLCGGAHVTADKKMQAAFLDPVCCASQEKRNTEARLNLGFQRDYTVEDFAPLHTDKPGGSSTKQRGRSRTNGNRSQFRGRSASMERSLSRTSSVRITTPGTDKGPWATKGKKTSQPLVKGVLTRSMLASS</sequence>
<feature type="region of interest" description="Disordered" evidence="2">
    <location>
        <begin position="308"/>
        <end position="389"/>
    </location>
</feature>
<evidence type="ECO:0000256" key="2">
    <source>
        <dbReference type="SAM" id="MobiDB-lite"/>
    </source>
</evidence>
<evidence type="ECO:0000313" key="4">
    <source>
        <dbReference type="EMBL" id="KAH8021976.1"/>
    </source>
</evidence>
<evidence type="ECO:0000259" key="3">
    <source>
        <dbReference type="PROSITE" id="PS50158"/>
    </source>
</evidence>
<dbReference type="EMBL" id="JABSTU010000009">
    <property type="protein sequence ID" value="KAH8021976.1"/>
    <property type="molecule type" value="Genomic_DNA"/>
</dbReference>
<name>A0A9J6DJD2_RHIMP</name>
<dbReference type="Proteomes" id="UP000821866">
    <property type="component" value="Chromosome 7"/>
</dbReference>
<accession>A0A9J6DJD2</accession>
<comment type="caution">
    <text evidence="4">The sequence shown here is derived from an EMBL/GenBank/DDBJ whole genome shotgun (WGS) entry which is preliminary data.</text>
</comment>
<dbReference type="InterPro" id="IPR036875">
    <property type="entry name" value="Znf_CCHC_sf"/>
</dbReference>
<keyword evidence="1" id="KW-0862">Zinc</keyword>
<protein>
    <recommendedName>
        <fullName evidence="3">CCHC-type domain-containing protein</fullName>
    </recommendedName>
</protein>
<dbReference type="PROSITE" id="PS50158">
    <property type="entry name" value="ZF_CCHC"/>
    <property type="match status" value="1"/>
</dbReference>
<gene>
    <name evidence="4" type="ORF">HPB51_020586</name>
</gene>
<dbReference type="SUPFAM" id="SSF57756">
    <property type="entry name" value="Retrovirus zinc finger-like domains"/>
    <property type="match status" value="1"/>
</dbReference>
<evidence type="ECO:0000313" key="5">
    <source>
        <dbReference type="Proteomes" id="UP000821866"/>
    </source>
</evidence>
<keyword evidence="5" id="KW-1185">Reference proteome</keyword>